<dbReference type="Gene3D" id="1.10.3080.10">
    <property type="entry name" value="Clc chloride channel"/>
    <property type="match status" value="1"/>
</dbReference>
<keyword evidence="8" id="KW-0129">CBS domain</keyword>
<feature type="transmembrane region" description="Helical" evidence="9">
    <location>
        <begin position="65"/>
        <end position="85"/>
    </location>
</feature>
<dbReference type="GO" id="GO:0005783">
    <property type="term" value="C:endoplasmic reticulum"/>
    <property type="evidence" value="ECO:0007669"/>
    <property type="project" value="TreeGrafter"/>
</dbReference>
<dbReference type="AlphaFoldDB" id="A0A061AM16"/>
<dbReference type="SMART" id="SM00116">
    <property type="entry name" value="CBS"/>
    <property type="match status" value="2"/>
</dbReference>
<keyword evidence="6 9" id="KW-0472">Membrane</keyword>
<dbReference type="PRINTS" id="PR00762">
    <property type="entry name" value="CLCHANNEL"/>
</dbReference>
<dbReference type="PANTHER" id="PTHR45711:SF9">
    <property type="entry name" value="ANION_PROTON EXCHANGE TRANSPORTER GEF1"/>
    <property type="match status" value="1"/>
</dbReference>
<dbReference type="GO" id="GO:0005794">
    <property type="term" value="C:Golgi apparatus"/>
    <property type="evidence" value="ECO:0007669"/>
    <property type="project" value="TreeGrafter"/>
</dbReference>
<comment type="caution">
    <text evidence="9">Lacks conserved residue(s) required for the propagation of feature annotation.</text>
</comment>
<dbReference type="InterPro" id="IPR046342">
    <property type="entry name" value="CBS_dom_sf"/>
</dbReference>
<feature type="transmembrane region" description="Helical" evidence="9">
    <location>
        <begin position="315"/>
        <end position="334"/>
    </location>
</feature>
<evidence type="ECO:0000256" key="1">
    <source>
        <dbReference type="ARBA" id="ARBA00004141"/>
    </source>
</evidence>
<dbReference type="CDD" id="cd03684">
    <property type="entry name" value="ClC_3_like"/>
    <property type="match status" value="1"/>
</dbReference>
<comment type="subcellular location">
    <subcellularLocation>
        <location evidence="1 9">Membrane</location>
        <topology evidence="1 9">Multi-pass membrane protein</topology>
    </subcellularLocation>
</comment>
<dbReference type="SUPFAM" id="SSF54631">
    <property type="entry name" value="CBS-domain pair"/>
    <property type="match status" value="1"/>
</dbReference>
<dbReference type="InterPro" id="IPR001807">
    <property type="entry name" value="ClC"/>
</dbReference>
<dbReference type="OrthoDB" id="44789at2759"/>
<keyword evidence="2 9" id="KW-0813">Transport</keyword>
<feature type="domain" description="CBS" evidence="10">
    <location>
        <begin position="656"/>
        <end position="713"/>
    </location>
</feature>
<accession>A0A061AM16</accession>
<feature type="transmembrane region" description="Helical" evidence="9">
    <location>
        <begin position="435"/>
        <end position="458"/>
    </location>
</feature>
<dbReference type="PhylomeDB" id="A0A061AM16"/>
<evidence type="ECO:0000259" key="10">
    <source>
        <dbReference type="PROSITE" id="PS51371"/>
    </source>
</evidence>
<evidence type="ECO:0000256" key="9">
    <source>
        <dbReference type="RuleBase" id="RU361221"/>
    </source>
</evidence>
<dbReference type="Pfam" id="PF00654">
    <property type="entry name" value="Voltage_CLC"/>
    <property type="match status" value="1"/>
</dbReference>
<dbReference type="FunFam" id="1.10.3080.10:FF:000011">
    <property type="entry name" value="Chloride channel protein"/>
    <property type="match status" value="1"/>
</dbReference>
<proteinExistence type="inferred from homology"/>
<evidence type="ECO:0000256" key="6">
    <source>
        <dbReference type="ARBA" id="ARBA00023136"/>
    </source>
</evidence>
<comment type="similarity">
    <text evidence="9">Belongs to the chloride channel (TC 2.A.49) family.</text>
</comment>
<feature type="transmembrane region" description="Helical" evidence="9">
    <location>
        <begin position="346"/>
        <end position="368"/>
    </location>
</feature>
<dbReference type="Gene3D" id="3.10.580.10">
    <property type="entry name" value="CBS-domain"/>
    <property type="match status" value="1"/>
</dbReference>
<reference evidence="11" key="1">
    <citation type="journal article" date="2014" name="Genome Announc.">
        <title>Genome sequence of the yeast Cyberlindnera fabianii (Hansenula fabianii).</title>
        <authorList>
            <person name="Freel K.C."/>
            <person name="Sarilar V."/>
            <person name="Neuveglise C."/>
            <person name="Devillers H."/>
            <person name="Friedrich A."/>
            <person name="Schacherer J."/>
        </authorList>
    </citation>
    <scope>NUCLEOTIDE SEQUENCE</scope>
    <source>
        <strain evidence="11">YJS4271</strain>
    </source>
</reference>
<keyword evidence="7 9" id="KW-0868">Chloride</keyword>
<dbReference type="GO" id="GO:0005769">
    <property type="term" value="C:early endosome"/>
    <property type="evidence" value="ECO:0007669"/>
    <property type="project" value="TreeGrafter"/>
</dbReference>
<feature type="transmembrane region" description="Helical" evidence="9">
    <location>
        <begin position="484"/>
        <end position="509"/>
    </location>
</feature>
<dbReference type="VEuPathDB" id="FungiDB:BON22_0165"/>
<evidence type="ECO:0000313" key="11">
    <source>
        <dbReference type="EMBL" id="CDR38633.1"/>
    </source>
</evidence>
<dbReference type="Pfam" id="PF00571">
    <property type="entry name" value="CBS"/>
    <property type="match status" value="1"/>
</dbReference>
<dbReference type="GO" id="GO:0000324">
    <property type="term" value="C:fungal-type vacuole"/>
    <property type="evidence" value="ECO:0007669"/>
    <property type="project" value="TreeGrafter"/>
</dbReference>
<evidence type="ECO:0000256" key="5">
    <source>
        <dbReference type="ARBA" id="ARBA00023065"/>
    </source>
</evidence>
<feature type="domain" description="CBS" evidence="10">
    <location>
        <begin position="570"/>
        <end position="630"/>
    </location>
</feature>
<dbReference type="PROSITE" id="PS51371">
    <property type="entry name" value="CBS"/>
    <property type="match status" value="2"/>
</dbReference>
<feature type="transmembrane region" description="Helical" evidence="9">
    <location>
        <begin position="409"/>
        <end position="428"/>
    </location>
</feature>
<evidence type="ECO:0000256" key="8">
    <source>
        <dbReference type="PROSITE-ProRule" id="PRU00703"/>
    </source>
</evidence>
<evidence type="ECO:0000256" key="4">
    <source>
        <dbReference type="ARBA" id="ARBA00022989"/>
    </source>
</evidence>
<dbReference type="GO" id="GO:0005247">
    <property type="term" value="F:voltage-gated chloride channel activity"/>
    <property type="evidence" value="ECO:0007669"/>
    <property type="project" value="TreeGrafter"/>
</dbReference>
<keyword evidence="3 9" id="KW-0812">Transmembrane</keyword>
<dbReference type="EMBL" id="LK052887">
    <property type="protein sequence ID" value="CDR38633.1"/>
    <property type="molecule type" value="Genomic_DNA"/>
</dbReference>
<keyword evidence="4 9" id="KW-1133">Transmembrane helix</keyword>
<evidence type="ECO:0000256" key="7">
    <source>
        <dbReference type="ARBA" id="ARBA00023214"/>
    </source>
</evidence>
<protein>
    <recommendedName>
        <fullName evidence="9">Chloride channel protein</fullName>
    </recommendedName>
</protein>
<dbReference type="GO" id="GO:0006879">
    <property type="term" value="P:intracellular iron ion homeostasis"/>
    <property type="evidence" value="ECO:0007669"/>
    <property type="project" value="TreeGrafter"/>
</dbReference>
<evidence type="ECO:0000256" key="3">
    <source>
        <dbReference type="ARBA" id="ARBA00022692"/>
    </source>
</evidence>
<name>A0A061AM16_CYBFA</name>
<feature type="transmembrane region" description="Helical" evidence="9">
    <location>
        <begin position="234"/>
        <end position="253"/>
    </location>
</feature>
<keyword evidence="5 9" id="KW-0406">Ion transport</keyword>
<evidence type="ECO:0000256" key="2">
    <source>
        <dbReference type="ARBA" id="ARBA00022448"/>
    </source>
</evidence>
<dbReference type="GO" id="GO:0005886">
    <property type="term" value="C:plasma membrane"/>
    <property type="evidence" value="ECO:0007669"/>
    <property type="project" value="TreeGrafter"/>
</dbReference>
<dbReference type="InterPro" id="IPR014743">
    <property type="entry name" value="Cl-channel_core"/>
</dbReference>
<feature type="transmembrane region" description="Helical" evidence="9">
    <location>
        <begin position="132"/>
        <end position="153"/>
    </location>
</feature>
<gene>
    <name evidence="11" type="ORF">CYFA0S_02e03906g</name>
</gene>
<dbReference type="SUPFAM" id="SSF81340">
    <property type="entry name" value="Clc chloride channel"/>
    <property type="match status" value="1"/>
</dbReference>
<organism evidence="11">
    <name type="scientific">Cyberlindnera fabianii</name>
    <name type="common">Yeast</name>
    <name type="synonym">Hansenula fabianii</name>
    <dbReference type="NCBI Taxonomy" id="36022"/>
    <lineage>
        <taxon>Eukaryota</taxon>
        <taxon>Fungi</taxon>
        <taxon>Dikarya</taxon>
        <taxon>Ascomycota</taxon>
        <taxon>Saccharomycotina</taxon>
        <taxon>Saccharomycetes</taxon>
        <taxon>Phaffomycetales</taxon>
        <taxon>Phaffomycetaceae</taxon>
        <taxon>Cyberlindnera</taxon>
    </lineage>
</organism>
<sequence>MRDLEAISLHSRTRWNDQIPELKRFDDFTTTDWLDDNLQQHIRKNRGVVTGQPSIRRLYEQLQTYIILTAVGVCIGLVAGFVNIVTQYLASLKTGHCTEGFYLSRGFCCWGELEEEKCTAWVEYTGISPVNYVIFILMSIAFAATACKLVMHYAPAAAGSGISEIKVIVSGFSLEGFLDFSVFLMKSVGLPLAIASGLALGKEGPSVHFAVCIGSVICKLFATKFHTAEQKTMWFRNVLIASSAAGVAVAFGSPMGGVLFSVEDITSQFKLSTMWESYYCALVATSTLQFVNPFRTGQVVLFQVVYDEPWHFFEIPFYIILGIFGGVYGIFVAKMNIKAVSFRKKFLSNIYMKEVIVLAFISAAVGYFNDFLKMDMTEAMQILFQECGNQKEEHRICDISTSSKVAQSITSLLIATAIRMVFIIFTYGCKVPAGIFVPSMACGATFGRALGIFAQWLISKHPDNAFLNSQCSTDDVGSCITPGIYAFLGAAACLSGITHMFVTVVVIMFELTGALKHIIPTMIAVAVTKLINDTWGKGGIAEQMITFNGLPFIDASEEFDFHRHPISDAMTTGIVALLSEGMPLEKLQVLLSDTTFNSFPIVESAHRPFIKGYISREDIKTGISNYQGELRPMLECVFNSESLYQEEGRLNLTSLVNPAPITVDINTPCENVMEFFHKLGPRCILVESNGELKGLITRKDILKYEYFLHHQDFDRDALQREQTFAREQDAWRTIQSLNDLVSDGLKRMVPSRMPSYQQLSEDLMGRSSHN</sequence>
<dbReference type="CDD" id="cd04591">
    <property type="entry name" value="CBS_pair_voltage-gated_CLC_euk_bac"/>
    <property type="match status" value="1"/>
</dbReference>
<dbReference type="GO" id="GO:0006878">
    <property type="term" value="P:intracellular copper ion homeostasis"/>
    <property type="evidence" value="ECO:0007669"/>
    <property type="project" value="TreeGrafter"/>
</dbReference>
<dbReference type="PANTHER" id="PTHR45711">
    <property type="entry name" value="CHLORIDE CHANNEL PROTEIN"/>
    <property type="match status" value="1"/>
</dbReference>
<dbReference type="InterPro" id="IPR000644">
    <property type="entry name" value="CBS_dom"/>
</dbReference>